<dbReference type="Proteomes" id="UP000225706">
    <property type="component" value="Unassembled WGS sequence"/>
</dbReference>
<keyword evidence="5" id="KW-1185">Reference proteome</keyword>
<proteinExistence type="predicted"/>
<keyword evidence="2 4" id="KW-0812">Transmembrane</keyword>
<feature type="compositionally biased region" description="Basic residues" evidence="1">
    <location>
        <begin position="13"/>
        <end position="27"/>
    </location>
</feature>
<feature type="region of interest" description="Disordered" evidence="1">
    <location>
        <begin position="1"/>
        <end position="29"/>
    </location>
</feature>
<evidence type="ECO:0000259" key="3">
    <source>
        <dbReference type="Pfam" id="PF20517"/>
    </source>
</evidence>
<comment type="caution">
    <text evidence="4">The sequence shown here is derived from an EMBL/GenBank/DDBJ whole genome shotgun (WGS) entry which is preliminary data.</text>
</comment>
<feature type="domain" description="Transmembrane protein 127 transmembrane region" evidence="3">
    <location>
        <begin position="89"/>
        <end position="198"/>
    </location>
</feature>
<evidence type="ECO:0000256" key="1">
    <source>
        <dbReference type="SAM" id="MobiDB-lite"/>
    </source>
</evidence>
<evidence type="ECO:0000256" key="2">
    <source>
        <dbReference type="SAM" id="Phobius"/>
    </source>
</evidence>
<dbReference type="GO" id="GO:0008285">
    <property type="term" value="P:negative regulation of cell population proliferation"/>
    <property type="evidence" value="ECO:0007669"/>
    <property type="project" value="InterPro"/>
</dbReference>
<dbReference type="GO" id="GO:0016020">
    <property type="term" value="C:membrane"/>
    <property type="evidence" value="ECO:0007669"/>
    <property type="project" value="TreeGrafter"/>
</dbReference>
<organism evidence="4 5">
    <name type="scientific">Stylophora pistillata</name>
    <name type="common">Smooth cauliflower coral</name>
    <dbReference type="NCBI Taxonomy" id="50429"/>
    <lineage>
        <taxon>Eukaryota</taxon>
        <taxon>Metazoa</taxon>
        <taxon>Cnidaria</taxon>
        <taxon>Anthozoa</taxon>
        <taxon>Hexacorallia</taxon>
        <taxon>Scleractinia</taxon>
        <taxon>Astrocoeniina</taxon>
        <taxon>Pocilloporidae</taxon>
        <taxon>Stylophora</taxon>
    </lineage>
</organism>
<dbReference type="EMBL" id="LSMT01000060">
    <property type="protein sequence ID" value="PFX29822.1"/>
    <property type="molecule type" value="Genomic_DNA"/>
</dbReference>
<evidence type="ECO:0000313" key="5">
    <source>
        <dbReference type="Proteomes" id="UP000225706"/>
    </source>
</evidence>
<dbReference type="STRING" id="50429.A0A2B4SMS3"/>
<name>A0A2B4SMS3_STYPI</name>
<evidence type="ECO:0000313" key="4">
    <source>
        <dbReference type="EMBL" id="PFX29822.1"/>
    </source>
</evidence>
<dbReference type="Pfam" id="PF20517">
    <property type="entry name" value="TMEM127"/>
    <property type="match status" value="1"/>
</dbReference>
<feature type="transmembrane region" description="Helical" evidence="2">
    <location>
        <begin position="175"/>
        <end position="203"/>
    </location>
</feature>
<dbReference type="GO" id="GO:0032007">
    <property type="term" value="P:negative regulation of TOR signaling"/>
    <property type="evidence" value="ECO:0007669"/>
    <property type="project" value="InterPro"/>
</dbReference>
<dbReference type="InterPro" id="IPR046795">
    <property type="entry name" value="TMEM127_TM"/>
</dbReference>
<dbReference type="Gene3D" id="1.20.140.150">
    <property type="match status" value="1"/>
</dbReference>
<sequence length="240" mass="26887">MLPRPLYFPNHSSHSRRRSRNRRSSRRPKPEYERNIFSAFFALASAVLLAIAEAEPKWLHIVSGKCAGKYIGLYKVIAYKHPEELTSYCYTSTIVLLLRLVVALSCVGIVFSMFACLLDLCGTLNRCLRVVKDYSIGNVVTVVMCVATSIIVYWVTRILEEVGEEDPNDPAKVKFDISFCLVVAAGGSSVLATALSLVMHCFLHRMRERTRSEEELSLDLMYSMLPADSISDVPPPAYSP</sequence>
<dbReference type="AlphaFoldDB" id="A0A2B4SMS3"/>
<protein>
    <submittedName>
        <fullName evidence="4">Transmembrane protein 127</fullName>
    </submittedName>
</protein>
<dbReference type="OrthoDB" id="10030622at2759"/>
<dbReference type="PANTHER" id="PTHR28358:SF1">
    <property type="entry name" value="TRANSMEMBRANE PROTEIN 127"/>
    <property type="match status" value="1"/>
</dbReference>
<feature type="transmembrane region" description="Helical" evidence="2">
    <location>
        <begin position="134"/>
        <end position="155"/>
    </location>
</feature>
<reference evidence="5" key="1">
    <citation type="journal article" date="2017" name="bioRxiv">
        <title>Comparative analysis of the genomes of Stylophora pistillata and Acropora digitifera provides evidence for extensive differences between species of corals.</title>
        <authorList>
            <person name="Voolstra C.R."/>
            <person name="Li Y."/>
            <person name="Liew Y.J."/>
            <person name="Baumgarten S."/>
            <person name="Zoccola D."/>
            <person name="Flot J.-F."/>
            <person name="Tambutte S."/>
            <person name="Allemand D."/>
            <person name="Aranda M."/>
        </authorList>
    </citation>
    <scope>NUCLEOTIDE SEQUENCE [LARGE SCALE GENOMIC DNA]</scope>
</reference>
<keyword evidence="2" id="KW-1133">Transmembrane helix</keyword>
<dbReference type="PANTHER" id="PTHR28358">
    <property type="entry name" value="TRANSMEMBRANE PROTEIN 127"/>
    <property type="match status" value="1"/>
</dbReference>
<gene>
    <name evidence="4" type="primary">TMEM127</name>
    <name evidence="4" type="ORF">AWC38_SpisGene5437</name>
</gene>
<dbReference type="InterPro" id="IPR033331">
    <property type="entry name" value="TMEM127"/>
</dbReference>
<keyword evidence="2" id="KW-0472">Membrane</keyword>
<feature type="transmembrane region" description="Helical" evidence="2">
    <location>
        <begin position="96"/>
        <end position="122"/>
    </location>
</feature>
<accession>A0A2B4SMS3</accession>